<dbReference type="SMART" id="SM00331">
    <property type="entry name" value="PP2C_SIG"/>
    <property type="match status" value="1"/>
</dbReference>
<dbReference type="InterPro" id="IPR029016">
    <property type="entry name" value="GAF-like_dom_sf"/>
</dbReference>
<dbReference type="InterPro" id="IPR001932">
    <property type="entry name" value="PPM-type_phosphatase-like_dom"/>
</dbReference>
<evidence type="ECO:0000256" key="1">
    <source>
        <dbReference type="ARBA" id="ARBA00022801"/>
    </source>
</evidence>
<keyword evidence="5" id="KW-1185">Reference proteome</keyword>
<proteinExistence type="predicted"/>
<dbReference type="SUPFAM" id="SSF55781">
    <property type="entry name" value="GAF domain-like"/>
    <property type="match status" value="1"/>
</dbReference>
<evidence type="ECO:0000259" key="2">
    <source>
        <dbReference type="SMART" id="SM00065"/>
    </source>
</evidence>
<gene>
    <name evidence="4" type="ORF">H7I41_05790</name>
</gene>
<dbReference type="EMBL" id="JACKSJ010000043">
    <property type="protein sequence ID" value="MCV7169433.1"/>
    <property type="molecule type" value="Genomic_DNA"/>
</dbReference>
<reference evidence="4" key="1">
    <citation type="submission" date="2020-07" db="EMBL/GenBank/DDBJ databases">
        <authorList>
            <person name="Pettersson B.M.F."/>
            <person name="Behra P.R.K."/>
            <person name="Ramesh M."/>
            <person name="Das S."/>
            <person name="Dasgupta S."/>
            <person name="Kirsebom L.A."/>
        </authorList>
    </citation>
    <scope>NUCLEOTIDE SEQUENCE</scope>
    <source>
        <strain evidence="4">DSM 44615</strain>
    </source>
</reference>
<evidence type="ECO:0000259" key="3">
    <source>
        <dbReference type="SMART" id="SM00331"/>
    </source>
</evidence>
<comment type="caution">
    <text evidence="4">The sequence shown here is derived from an EMBL/GenBank/DDBJ whole genome shotgun (WGS) entry which is preliminary data.</text>
</comment>
<protein>
    <submittedName>
        <fullName evidence="4">SpoIIE family protein phosphatase</fullName>
    </submittedName>
</protein>
<dbReference type="InterPro" id="IPR036457">
    <property type="entry name" value="PPM-type-like_dom_sf"/>
</dbReference>
<dbReference type="PANTHER" id="PTHR43156">
    <property type="entry name" value="STAGE II SPORULATION PROTEIN E-RELATED"/>
    <property type="match status" value="1"/>
</dbReference>
<sequence>MAQQPSAIQAELAAAAQRRGLMDSIEVDLAGSLNYRRTVLRVLSLIRPAIADWAALVMPDNRTGGLEVHGGDDVAFTEVVPRSVIDGLATDRVLRTGHRELLHFGIGTDATGSAEHGMFGIIRHPRLREQVDALRPADVLLLGLTARGATVGVLMMTRGQGRGFDGEEVAFAERVASRAAVALDSARLYEERGRVASILQRSLRPPALPEVGDMRLAARYRPSAEHLEIGGDFYDVFGADGDWLLALGDVCGKGVEAAALTGQTRQSLRTAAYFDPRPAVVLGALNHVLWDPGSDQFVTVACARVRTSADGGADVEIAVAGHPAPIVLRAGGVVEQVEIFGTAIRLAPQAKYRTATLRLERGDTLLMFTDGVDEARGADGFYGVDRLTALLPAYAGAAPDVVCEAIEQDVIEFVDGGPHDDIALLAVTCGR</sequence>
<dbReference type="Pfam" id="PF07228">
    <property type="entry name" value="SpoIIE"/>
    <property type="match status" value="1"/>
</dbReference>
<accession>A0A9X2Y7L4</accession>
<dbReference type="Proteomes" id="UP001140293">
    <property type="component" value="Unassembled WGS sequence"/>
</dbReference>
<name>A0A9X2Y7L4_9MYCO</name>
<organism evidence="4 5">
    <name type="scientific">[Mycobacterium] manitobense</name>
    <dbReference type="NCBI Taxonomy" id="190147"/>
    <lineage>
        <taxon>Bacteria</taxon>
        <taxon>Bacillati</taxon>
        <taxon>Actinomycetota</taxon>
        <taxon>Actinomycetes</taxon>
        <taxon>Mycobacteriales</taxon>
        <taxon>Mycobacteriaceae</taxon>
        <taxon>Mycolicibacterium</taxon>
    </lineage>
</organism>
<feature type="domain" description="GAF" evidence="2">
    <location>
        <begin position="34"/>
        <end position="193"/>
    </location>
</feature>
<dbReference type="Gene3D" id="3.30.450.40">
    <property type="match status" value="1"/>
</dbReference>
<dbReference type="InterPro" id="IPR052016">
    <property type="entry name" value="Bact_Sigma-Reg"/>
</dbReference>
<dbReference type="SMART" id="SM00065">
    <property type="entry name" value="GAF"/>
    <property type="match status" value="1"/>
</dbReference>
<reference evidence="4" key="2">
    <citation type="journal article" date="2022" name="BMC Genomics">
        <title>Comparative genome analysis of mycobacteria focusing on tRNA and non-coding RNA.</title>
        <authorList>
            <person name="Behra P.R.K."/>
            <person name="Pettersson B.M.F."/>
            <person name="Ramesh M."/>
            <person name="Das S."/>
            <person name="Dasgupta S."/>
            <person name="Kirsebom L.A."/>
        </authorList>
    </citation>
    <scope>NUCLEOTIDE SEQUENCE</scope>
    <source>
        <strain evidence="4">DSM 44615</strain>
    </source>
</reference>
<dbReference type="InterPro" id="IPR003018">
    <property type="entry name" value="GAF"/>
</dbReference>
<evidence type="ECO:0000313" key="4">
    <source>
        <dbReference type="EMBL" id="MCV7169433.1"/>
    </source>
</evidence>
<feature type="domain" description="PPM-type phosphatase" evidence="3">
    <location>
        <begin position="209"/>
        <end position="429"/>
    </location>
</feature>
<keyword evidence="1" id="KW-0378">Hydrolase</keyword>
<dbReference type="PANTHER" id="PTHR43156:SF2">
    <property type="entry name" value="STAGE II SPORULATION PROTEIN E"/>
    <property type="match status" value="1"/>
</dbReference>
<dbReference type="Gene3D" id="3.60.40.10">
    <property type="entry name" value="PPM-type phosphatase domain"/>
    <property type="match status" value="1"/>
</dbReference>
<dbReference type="AlphaFoldDB" id="A0A9X2Y7L4"/>
<dbReference type="SUPFAM" id="SSF81606">
    <property type="entry name" value="PP2C-like"/>
    <property type="match status" value="1"/>
</dbReference>
<evidence type="ECO:0000313" key="5">
    <source>
        <dbReference type="Proteomes" id="UP001140293"/>
    </source>
</evidence>
<dbReference type="GO" id="GO:0016791">
    <property type="term" value="F:phosphatase activity"/>
    <property type="evidence" value="ECO:0007669"/>
    <property type="project" value="TreeGrafter"/>
</dbReference>